<proteinExistence type="predicted"/>
<comment type="caution">
    <text evidence="2">The sequence shown here is derived from an EMBL/GenBank/DDBJ whole genome shotgun (WGS) entry which is preliminary data.</text>
</comment>
<reference evidence="2 3" key="1">
    <citation type="submission" date="2018-05" db="EMBL/GenBank/DDBJ databases">
        <title>Brumimicrobium oceani sp. nov., isolated from coastal sediment.</title>
        <authorList>
            <person name="Kou Y."/>
        </authorList>
    </citation>
    <scope>NUCLEOTIDE SEQUENCE [LARGE SCALE GENOMIC DNA]</scope>
    <source>
        <strain evidence="2 3">C305</strain>
    </source>
</reference>
<name>A0A2U2XE80_9FLAO</name>
<dbReference type="CDD" id="cd07750">
    <property type="entry name" value="PolyPPase_VTC_like"/>
    <property type="match status" value="1"/>
</dbReference>
<organism evidence="2 3">
    <name type="scientific">Brumimicrobium oceani</name>
    <dbReference type="NCBI Taxonomy" id="2100725"/>
    <lineage>
        <taxon>Bacteria</taxon>
        <taxon>Pseudomonadati</taxon>
        <taxon>Bacteroidota</taxon>
        <taxon>Flavobacteriia</taxon>
        <taxon>Flavobacteriales</taxon>
        <taxon>Crocinitomicaceae</taxon>
        <taxon>Brumimicrobium</taxon>
    </lineage>
</organism>
<reference evidence="2 3" key="2">
    <citation type="submission" date="2018-05" db="EMBL/GenBank/DDBJ databases">
        <authorList>
            <person name="Lanie J.A."/>
            <person name="Ng W.-L."/>
            <person name="Kazmierczak K.M."/>
            <person name="Andrzejewski T.M."/>
            <person name="Davidsen T.M."/>
            <person name="Wayne K.J."/>
            <person name="Tettelin H."/>
            <person name="Glass J.I."/>
            <person name="Rusch D."/>
            <person name="Podicherti R."/>
            <person name="Tsui H.-C.T."/>
            <person name="Winkler M.E."/>
        </authorList>
    </citation>
    <scope>NUCLEOTIDE SEQUENCE [LARGE SCALE GENOMIC DNA]</scope>
    <source>
        <strain evidence="2 3">C305</strain>
    </source>
</reference>
<evidence type="ECO:0000313" key="3">
    <source>
        <dbReference type="Proteomes" id="UP000245370"/>
    </source>
</evidence>
<dbReference type="Pfam" id="PF09359">
    <property type="entry name" value="VTC"/>
    <property type="match status" value="1"/>
</dbReference>
<accession>A0A2U2XE80</accession>
<evidence type="ECO:0000313" key="2">
    <source>
        <dbReference type="EMBL" id="PWH86112.1"/>
    </source>
</evidence>
<sequence length="239" mass="27877">MDNVKLLNRSDTKFILNTDMLAEILMEVQDKYRVLSTNGKRTNSYKTLYFDTKDYSSYINHHNGKLNRFKIRFREYIDSGTIFLEIKFKNNKKKTIKSRVKNPIIEGELSPSSKAFIEENSIYKADDLKAVLWNSFTRITLVHKTKKERATIDLNLSFSSYDGEIKKELPHLIIVEIKQEKMSGNSDFIKALKKNYIRQSSMSKYCIGTVLTNKIVKANKFKEQIIKINKLKNDRGIIA</sequence>
<dbReference type="AlphaFoldDB" id="A0A2U2XE80"/>
<dbReference type="InterPro" id="IPR042267">
    <property type="entry name" value="VTC_sf"/>
</dbReference>
<protein>
    <submittedName>
        <fullName evidence="2">Transporter</fullName>
    </submittedName>
</protein>
<dbReference type="GO" id="GO:0006799">
    <property type="term" value="P:polyphosphate biosynthetic process"/>
    <property type="evidence" value="ECO:0007669"/>
    <property type="project" value="UniProtKB-ARBA"/>
</dbReference>
<dbReference type="InterPro" id="IPR018966">
    <property type="entry name" value="VTC_domain"/>
</dbReference>
<dbReference type="Gene3D" id="3.20.100.30">
    <property type="entry name" value="VTC, catalytic tunnel domain"/>
    <property type="match status" value="1"/>
</dbReference>
<dbReference type="EMBL" id="QFRJ01000003">
    <property type="protein sequence ID" value="PWH86112.1"/>
    <property type="molecule type" value="Genomic_DNA"/>
</dbReference>
<feature type="domain" description="VTC" evidence="1">
    <location>
        <begin position="8"/>
        <end position="209"/>
    </location>
</feature>
<evidence type="ECO:0000259" key="1">
    <source>
        <dbReference type="Pfam" id="PF09359"/>
    </source>
</evidence>
<keyword evidence="3" id="KW-1185">Reference proteome</keyword>
<dbReference type="Proteomes" id="UP000245370">
    <property type="component" value="Unassembled WGS sequence"/>
</dbReference>
<gene>
    <name evidence="2" type="ORF">DIT68_06035</name>
</gene>